<accession>A0A392W4B3</accession>
<feature type="non-terminal residue" evidence="2">
    <location>
        <position position="52"/>
    </location>
</feature>
<comment type="caution">
    <text evidence="2">The sequence shown here is derived from an EMBL/GenBank/DDBJ whole genome shotgun (WGS) entry which is preliminary data.</text>
</comment>
<sequence length="52" mass="5590">MEENIGRGRHVKAINTNASARRELATNAPASKRGRRKQVPLPAQGTHDAEAG</sequence>
<dbReference type="AlphaFoldDB" id="A0A392W4B3"/>
<proteinExistence type="predicted"/>
<evidence type="ECO:0000313" key="3">
    <source>
        <dbReference type="Proteomes" id="UP000265520"/>
    </source>
</evidence>
<feature type="region of interest" description="Disordered" evidence="1">
    <location>
        <begin position="1"/>
        <end position="52"/>
    </location>
</feature>
<evidence type="ECO:0000256" key="1">
    <source>
        <dbReference type="SAM" id="MobiDB-lite"/>
    </source>
</evidence>
<dbReference type="Proteomes" id="UP000265520">
    <property type="component" value="Unassembled WGS sequence"/>
</dbReference>
<protein>
    <submittedName>
        <fullName evidence="2">Uncharacterized protein</fullName>
    </submittedName>
</protein>
<name>A0A392W4B3_9FABA</name>
<reference evidence="2 3" key="1">
    <citation type="journal article" date="2018" name="Front. Plant Sci.">
        <title>Red Clover (Trifolium pratense) and Zigzag Clover (T. medium) - A Picture of Genomic Similarities and Differences.</title>
        <authorList>
            <person name="Dluhosova J."/>
            <person name="Istvanek J."/>
            <person name="Nedelnik J."/>
            <person name="Repkova J."/>
        </authorList>
    </citation>
    <scope>NUCLEOTIDE SEQUENCE [LARGE SCALE GENOMIC DNA]</scope>
    <source>
        <strain evidence="3">cv. 10/8</strain>
        <tissue evidence="2">Leaf</tissue>
    </source>
</reference>
<dbReference type="EMBL" id="LXQA011388481">
    <property type="protein sequence ID" value="MCI95494.1"/>
    <property type="molecule type" value="Genomic_DNA"/>
</dbReference>
<evidence type="ECO:0000313" key="2">
    <source>
        <dbReference type="EMBL" id="MCI95494.1"/>
    </source>
</evidence>
<keyword evidence="3" id="KW-1185">Reference proteome</keyword>
<organism evidence="2 3">
    <name type="scientific">Trifolium medium</name>
    <dbReference type="NCBI Taxonomy" id="97028"/>
    <lineage>
        <taxon>Eukaryota</taxon>
        <taxon>Viridiplantae</taxon>
        <taxon>Streptophyta</taxon>
        <taxon>Embryophyta</taxon>
        <taxon>Tracheophyta</taxon>
        <taxon>Spermatophyta</taxon>
        <taxon>Magnoliopsida</taxon>
        <taxon>eudicotyledons</taxon>
        <taxon>Gunneridae</taxon>
        <taxon>Pentapetalae</taxon>
        <taxon>rosids</taxon>
        <taxon>fabids</taxon>
        <taxon>Fabales</taxon>
        <taxon>Fabaceae</taxon>
        <taxon>Papilionoideae</taxon>
        <taxon>50 kb inversion clade</taxon>
        <taxon>NPAAA clade</taxon>
        <taxon>Hologalegina</taxon>
        <taxon>IRL clade</taxon>
        <taxon>Trifolieae</taxon>
        <taxon>Trifolium</taxon>
    </lineage>
</organism>